<protein>
    <recommendedName>
        <fullName evidence="3">GrpB family protein</fullName>
    </recommendedName>
</protein>
<evidence type="ECO:0000313" key="1">
    <source>
        <dbReference type="EMBL" id="KII00302.1"/>
    </source>
</evidence>
<dbReference type="OrthoDB" id="9799092at2"/>
<evidence type="ECO:0008006" key="3">
    <source>
        <dbReference type="Google" id="ProtNLM"/>
    </source>
</evidence>
<dbReference type="SUPFAM" id="SSF81301">
    <property type="entry name" value="Nucleotidyltransferase"/>
    <property type="match status" value="1"/>
</dbReference>
<dbReference type="AlphaFoldDB" id="A0A0C2JG70"/>
<evidence type="ECO:0000313" key="2">
    <source>
        <dbReference type="Proteomes" id="UP000031675"/>
    </source>
</evidence>
<accession>A0A0C2JG70</accession>
<dbReference type="STRING" id="183763.LP52_01660"/>
<dbReference type="PANTHER" id="PTHR34822">
    <property type="entry name" value="GRPB DOMAIN PROTEIN (AFU_ORTHOLOGUE AFUA_1G01530)"/>
    <property type="match status" value="1"/>
</dbReference>
<dbReference type="InterPro" id="IPR043519">
    <property type="entry name" value="NT_sf"/>
</dbReference>
<dbReference type="Pfam" id="PF04229">
    <property type="entry name" value="GrpB"/>
    <property type="match status" value="1"/>
</dbReference>
<sequence length="187" mass="21472">MSNDAPVWAYERAVVRPYDPRWAVRARMECQQLTDLLAPWLIDGVEHVGSTAVPGLAAKPIVDLMASVTDLDTVVDQASERLVSDGWCYVSPELDRRPWRRFFVKPDSSGQRREAHLHLIQAGHQRWTEQLRFRDALRRDGRLAQRYEDLKRRLAEQSGHDREAYTEGKAEFVASVLGKHDHFGSSH</sequence>
<keyword evidence="2" id="KW-1185">Reference proteome</keyword>
<reference evidence="2" key="1">
    <citation type="journal article" date="2015" name="Chem. Biol.">
        <title>Structure, bioactivity, and resistance mechanism of streptomonomicin, an unusual lasso Peptide from an understudied halophilic actinomycete.</title>
        <authorList>
            <person name="Metelev M."/>
            <person name="Tietz J.I."/>
            <person name="Melby J.O."/>
            <person name="Blair P.M."/>
            <person name="Zhu L."/>
            <person name="Livnat I."/>
            <person name="Severinov K."/>
            <person name="Mitchell D.A."/>
        </authorList>
    </citation>
    <scope>NUCLEOTIDE SEQUENCE [LARGE SCALE GENOMIC DNA]</scope>
    <source>
        <strain evidence="2">YIM 90003</strain>
    </source>
</reference>
<dbReference type="Proteomes" id="UP000031675">
    <property type="component" value="Unassembled WGS sequence"/>
</dbReference>
<dbReference type="InterPro" id="IPR007344">
    <property type="entry name" value="GrpB/CoaE"/>
</dbReference>
<dbReference type="Gene3D" id="3.30.460.10">
    <property type="entry name" value="Beta Polymerase, domain 2"/>
    <property type="match status" value="1"/>
</dbReference>
<dbReference type="RefSeq" id="WP_040270139.1">
    <property type="nucleotide sequence ID" value="NZ_JROO01000004.1"/>
</dbReference>
<proteinExistence type="predicted"/>
<comment type="caution">
    <text evidence="1">The sequence shown here is derived from an EMBL/GenBank/DDBJ whole genome shotgun (WGS) entry which is preliminary data.</text>
</comment>
<gene>
    <name evidence="1" type="ORF">LP52_01660</name>
</gene>
<organism evidence="1 2">
    <name type="scientific">Streptomonospora alba</name>
    <dbReference type="NCBI Taxonomy" id="183763"/>
    <lineage>
        <taxon>Bacteria</taxon>
        <taxon>Bacillati</taxon>
        <taxon>Actinomycetota</taxon>
        <taxon>Actinomycetes</taxon>
        <taxon>Streptosporangiales</taxon>
        <taxon>Nocardiopsidaceae</taxon>
        <taxon>Streptomonospora</taxon>
    </lineage>
</organism>
<dbReference type="PANTHER" id="PTHR34822:SF1">
    <property type="entry name" value="GRPB FAMILY PROTEIN"/>
    <property type="match status" value="1"/>
</dbReference>
<dbReference type="EMBL" id="JROO01000004">
    <property type="protein sequence ID" value="KII00302.1"/>
    <property type="molecule type" value="Genomic_DNA"/>
</dbReference>
<name>A0A0C2JG70_9ACTN</name>